<dbReference type="OrthoDB" id="5382879at2"/>
<reference evidence="2" key="1">
    <citation type="submission" date="2018-09" db="EMBL/GenBank/DDBJ databases">
        <authorList>
            <person name="Livingstone P.G."/>
            <person name="Whitworth D.E."/>
        </authorList>
    </citation>
    <scope>NUCLEOTIDE SEQUENCE [LARGE SCALE GENOMIC DNA]</scope>
    <source>
        <strain evidence="2">CA043D</strain>
    </source>
</reference>
<comment type="caution">
    <text evidence="1">The sequence shown here is derived from an EMBL/GenBank/DDBJ whole genome shotgun (WGS) entry which is preliminary data.</text>
</comment>
<proteinExistence type="predicted"/>
<evidence type="ECO:0000313" key="1">
    <source>
        <dbReference type="EMBL" id="RKG98085.1"/>
    </source>
</evidence>
<dbReference type="EMBL" id="RAWE01000153">
    <property type="protein sequence ID" value="RKG98085.1"/>
    <property type="molecule type" value="Genomic_DNA"/>
</dbReference>
<keyword evidence="2" id="KW-1185">Reference proteome</keyword>
<sequence>MNATTIPFHVIPMKMIDFSNVRLSLDLGKSRYGTAQPQLDIFLPPGATHRQLSALLHAFAASLELNTPASERWIVQSERLSEPNQGRIYLELAEGDHAEAMRGMMLLNTLLG</sequence>
<dbReference type="Proteomes" id="UP000268313">
    <property type="component" value="Unassembled WGS sequence"/>
</dbReference>
<accession>A0A3A8JSC3</accession>
<protein>
    <submittedName>
        <fullName evidence="1">Uncharacterized protein</fullName>
    </submittedName>
</protein>
<evidence type="ECO:0000313" key="2">
    <source>
        <dbReference type="Proteomes" id="UP000268313"/>
    </source>
</evidence>
<name>A0A3A8JSC3_9BACT</name>
<gene>
    <name evidence="1" type="ORF">D7X32_30595</name>
</gene>
<dbReference type="RefSeq" id="WP_120606101.1">
    <property type="nucleotide sequence ID" value="NZ_RAWE01000153.1"/>
</dbReference>
<organism evidence="1 2">
    <name type="scientific">Corallococcus carmarthensis</name>
    <dbReference type="NCBI Taxonomy" id="2316728"/>
    <lineage>
        <taxon>Bacteria</taxon>
        <taxon>Pseudomonadati</taxon>
        <taxon>Myxococcota</taxon>
        <taxon>Myxococcia</taxon>
        <taxon>Myxococcales</taxon>
        <taxon>Cystobacterineae</taxon>
        <taxon>Myxococcaceae</taxon>
        <taxon>Corallococcus</taxon>
    </lineage>
</organism>
<dbReference type="AlphaFoldDB" id="A0A3A8JSC3"/>